<evidence type="ECO:0000256" key="1">
    <source>
        <dbReference type="SAM" id="Coils"/>
    </source>
</evidence>
<dbReference type="AlphaFoldDB" id="A0A813G1R6"/>
<proteinExistence type="predicted"/>
<gene>
    <name evidence="2" type="ORF">PGLA1383_LOCUS35932</name>
</gene>
<evidence type="ECO:0000313" key="2">
    <source>
        <dbReference type="EMBL" id="CAE8618301.1"/>
    </source>
</evidence>
<dbReference type="Proteomes" id="UP000654075">
    <property type="component" value="Unassembled WGS sequence"/>
</dbReference>
<accession>A0A813G1R6</accession>
<reference evidence="2" key="1">
    <citation type="submission" date="2021-02" db="EMBL/GenBank/DDBJ databases">
        <authorList>
            <person name="Dougan E. K."/>
            <person name="Rhodes N."/>
            <person name="Thang M."/>
            <person name="Chan C."/>
        </authorList>
    </citation>
    <scope>NUCLEOTIDE SEQUENCE</scope>
</reference>
<sequence length="207" mass="21806">MAGDGMLGGGSEAAASIPKGKQLEELLHDGIMSHLEVILAQQEQELFRRGQEEILKLQQDKQQAVSSMRELQMRQEALMEEHSDMHRALLDITSKLEFVATEMREAFRSSTAPSGQVPYQPTLYPSGASFEFPEVSAESMPGGFDYLMESGSSLGMQNSLPPFLSSLPPGISGSDSCAAAVTAAMLAASQAAAAAAAAAAAVGLSPE</sequence>
<comment type="caution">
    <text evidence="2">The sequence shown here is derived from an EMBL/GenBank/DDBJ whole genome shotgun (WGS) entry which is preliminary data.</text>
</comment>
<dbReference type="EMBL" id="CAJNNV010026477">
    <property type="protein sequence ID" value="CAE8618301.1"/>
    <property type="molecule type" value="Genomic_DNA"/>
</dbReference>
<protein>
    <submittedName>
        <fullName evidence="2">Uncharacterized protein</fullName>
    </submittedName>
</protein>
<name>A0A813G1R6_POLGL</name>
<feature type="coiled-coil region" evidence="1">
    <location>
        <begin position="40"/>
        <end position="81"/>
    </location>
</feature>
<keyword evidence="3" id="KW-1185">Reference proteome</keyword>
<keyword evidence="1" id="KW-0175">Coiled coil</keyword>
<feature type="non-terminal residue" evidence="2">
    <location>
        <position position="1"/>
    </location>
</feature>
<dbReference type="OrthoDB" id="435228at2759"/>
<organism evidence="2 3">
    <name type="scientific">Polarella glacialis</name>
    <name type="common">Dinoflagellate</name>
    <dbReference type="NCBI Taxonomy" id="89957"/>
    <lineage>
        <taxon>Eukaryota</taxon>
        <taxon>Sar</taxon>
        <taxon>Alveolata</taxon>
        <taxon>Dinophyceae</taxon>
        <taxon>Suessiales</taxon>
        <taxon>Suessiaceae</taxon>
        <taxon>Polarella</taxon>
    </lineage>
</organism>
<evidence type="ECO:0000313" key="3">
    <source>
        <dbReference type="Proteomes" id="UP000654075"/>
    </source>
</evidence>